<dbReference type="Gene3D" id="1.10.3720.10">
    <property type="entry name" value="MetI-like"/>
    <property type="match status" value="1"/>
</dbReference>
<dbReference type="InterPro" id="IPR000515">
    <property type="entry name" value="MetI-like"/>
</dbReference>
<feature type="domain" description="ABC transmembrane type-1" evidence="8">
    <location>
        <begin position="97"/>
        <end position="307"/>
    </location>
</feature>
<evidence type="ECO:0000313" key="10">
    <source>
        <dbReference type="Proteomes" id="UP000198822"/>
    </source>
</evidence>
<dbReference type="EMBL" id="LT629695">
    <property type="protein sequence ID" value="SDH57957.1"/>
    <property type="molecule type" value="Genomic_DNA"/>
</dbReference>
<dbReference type="GO" id="GO:0005886">
    <property type="term" value="C:plasma membrane"/>
    <property type="evidence" value="ECO:0007669"/>
    <property type="project" value="UniProtKB-SubCell"/>
</dbReference>
<keyword evidence="6 7" id="KW-0472">Membrane</keyword>
<dbReference type="InterPro" id="IPR045621">
    <property type="entry name" value="BPD_transp_1_N"/>
</dbReference>
<evidence type="ECO:0000256" key="3">
    <source>
        <dbReference type="ARBA" id="ARBA00022475"/>
    </source>
</evidence>
<dbReference type="AlphaFoldDB" id="A0A1G8DJV4"/>
<evidence type="ECO:0000256" key="6">
    <source>
        <dbReference type="ARBA" id="ARBA00023136"/>
    </source>
</evidence>
<dbReference type="InterPro" id="IPR035906">
    <property type="entry name" value="MetI-like_sf"/>
</dbReference>
<reference evidence="10" key="1">
    <citation type="submission" date="2016-10" db="EMBL/GenBank/DDBJ databases">
        <authorList>
            <person name="Varghese N."/>
            <person name="Submissions S."/>
        </authorList>
    </citation>
    <scope>NUCLEOTIDE SEQUENCE [LARGE SCALE GENOMIC DNA]</scope>
    <source>
        <strain evidence="10">DSM 22002</strain>
    </source>
</reference>
<evidence type="ECO:0000256" key="2">
    <source>
        <dbReference type="ARBA" id="ARBA00022448"/>
    </source>
</evidence>
<evidence type="ECO:0000256" key="7">
    <source>
        <dbReference type="RuleBase" id="RU363032"/>
    </source>
</evidence>
<keyword evidence="2 7" id="KW-0813">Transport</keyword>
<evidence type="ECO:0000256" key="5">
    <source>
        <dbReference type="ARBA" id="ARBA00022989"/>
    </source>
</evidence>
<keyword evidence="5 7" id="KW-1133">Transmembrane helix</keyword>
<dbReference type="OrthoDB" id="3427645at2"/>
<feature type="transmembrane region" description="Helical" evidence="7">
    <location>
        <begin position="240"/>
        <end position="264"/>
    </location>
</feature>
<evidence type="ECO:0000313" key="9">
    <source>
        <dbReference type="EMBL" id="SDH57957.1"/>
    </source>
</evidence>
<sequence length="321" mass="33048">MRAARWVGGRVLTGLVTLLGIALLVFAAVRVVPGQAERVLLGPLATDEQRAALVAALGLDRDLVSQFGIWMGKVLTGDLGTSIVSRQPVLDELAMRLPVTATIALMALVIALAIGIPVGVLQALRARRRGGAVVSRVVGGLGISIPEFVLGALVVLLFSSVPLGITIGAFTPVAEDVGQGLLSSLLPALVLSVFCAAATARTTRDAVLGVLVEPYVQAAVARGETPGSIVRHHVLRNATIPILTLAATLLAYLLGGAVIVEGLFNVPGVGSYLLLAMDRRDYAVVQAGVMLAAVVFVATSVLVELVSSLVDPRVSTIGAKA</sequence>
<dbReference type="PANTHER" id="PTHR43163">
    <property type="entry name" value="DIPEPTIDE TRANSPORT SYSTEM PERMEASE PROTEIN DPPB-RELATED"/>
    <property type="match status" value="1"/>
</dbReference>
<name>A0A1G8DJV4_9MICO</name>
<evidence type="ECO:0000256" key="4">
    <source>
        <dbReference type="ARBA" id="ARBA00022692"/>
    </source>
</evidence>
<dbReference type="Proteomes" id="UP000198822">
    <property type="component" value="Chromosome I"/>
</dbReference>
<proteinExistence type="inferred from homology"/>
<dbReference type="SUPFAM" id="SSF161098">
    <property type="entry name" value="MetI-like"/>
    <property type="match status" value="1"/>
</dbReference>
<keyword evidence="3" id="KW-1003">Cell membrane</keyword>
<feature type="transmembrane region" description="Helical" evidence="7">
    <location>
        <begin position="284"/>
        <end position="306"/>
    </location>
</feature>
<dbReference type="Pfam" id="PF19300">
    <property type="entry name" value="BPD_transp_1_N"/>
    <property type="match status" value="1"/>
</dbReference>
<dbReference type="Pfam" id="PF00528">
    <property type="entry name" value="BPD_transp_1"/>
    <property type="match status" value="1"/>
</dbReference>
<dbReference type="CDD" id="cd06261">
    <property type="entry name" value="TM_PBP2"/>
    <property type="match status" value="1"/>
</dbReference>
<dbReference type="STRING" id="399736.SAMN04489720_1675"/>
<comment type="subcellular location">
    <subcellularLocation>
        <location evidence="1 7">Cell membrane</location>
        <topology evidence="1 7">Multi-pass membrane protein</topology>
    </subcellularLocation>
</comment>
<dbReference type="GO" id="GO:0071916">
    <property type="term" value="F:dipeptide transmembrane transporter activity"/>
    <property type="evidence" value="ECO:0007669"/>
    <property type="project" value="TreeGrafter"/>
</dbReference>
<feature type="transmembrane region" description="Helical" evidence="7">
    <location>
        <begin position="99"/>
        <end position="121"/>
    </location>
</feature>
<comment type="similarity">
    <text evidence="7">Belongs to the binding-protein-dependent transport system permease family.</text>
</comment>
<gene>
    <name evidence="9" type="ORF">SAMN04489720_1675</name>
</gene>
<keyword evidence="10" id="KW-1185">Reference proteome</keyword>
<keyword evidence="4 7" id="KW-0812">Transmembrane</keyword>
<feature type="transmembrane region" description="Helical" evidence="7">
    <location>
        <begin position="133"/>
        <end position="161"/>
    </location>
</feature>
<dbReference type="PROSITE" id="PS50928">
    <property type="entry name" value="ABC_TM1"/>
    <property type="match status" value="1"/>
</dbReference>
<organism evidence="9 10">
    <name type="scientific">Agrococcus jejuensis</name>
    <dbReference type="NCBI Taxonomy" id="399736"/>
    <lineage>
        <taxon>Bacteria</taxon>
        <taxon>Bacillati</taxon>
        <taxon>Actinomycetota</taxon>
        <taxon>Actinomycetes</taxon>
        <taxon>Micrococcales</taxon>
        <taxon>Microbacteriaceae</taxon>
        <taxon>Agrococcus</taxon>
    </lineage>
</organism>
<evidence type="ECO:0000259" key="8">
    <source>
        <dbReference type="PROSITE" id="PS50928"/>
    </source>
</evidence>
<protein>
    <submittedName>
        <fullName evidence="9">Peptide/nickel transport system permease protein</fullName>
    </submittedName>
</protein>
<dbReference type="PANTHER" id="PTHR43163:SF6">
    <property type="entry name" value="DIPEPTIDE TRANSPORT SYSTEM PERMEASE PROTEIN DPPB-RELATED"/>
    <property type="match status" value="1"/>
</dbReference>
<accession>A0A1G8DJV4</accession>
<feature type="transmembrane region" description="Helical" evidence="7">
    <location>
        <begin position="181"/>
        <end position="200"/>
    </location>
</feature>
<evidence type="ECO:0000256" key="1">
    <source>
        <dbReference type="ARBA" id="ARBA00004651"/>
    </source>
</evidence>